<gene>
    <name evidence="2" type="ORF">SAMN04489806_1510</name>
</gene>
<evidence type="ECO:0000313" key="3">
    <source>
        <dbReference type="Proteomes" id="UP000199183"/>
    </source>
</evidence>
<dbReference type="EMBL" id="FNRY01000001">
    <property type="protein sequence ID" value="SEB68794.1"/>
    <property type="molecule type" value="Genomic_DNA"/>
</dbReference>
<feature type="compositionally biased region" description="Acidic residues" evidence="1">
    <location>
        <begin position="97"/>
        <end position="114"/>
    </location>
</feature>
<dbReference type="Proteomes" id="UP000199183">
    <property type="component" value="Unassembled WGS sequence"/>
</dbReference>
<name>A0A1H4LDL7_9MICO</name>
<organism evidence="2 3">
    <name type="scientific">Paramicrobacterium humi</name>
    <dbReference type="NCBI Taxonomy" id="640635"/>
    <lineage>
        <taxon>Bacteria</taxon>
        <taxon>Bacillati</taxon>
        <taxon>Actinomycetota</taxon>
        <taxon>Actinomycetes</taxon>
        <taxon>Micrococcales</taxon>
        <taxon>Microbacteriaceae</taxon>
        <taxon>Paramicrobacterium</taxon>
    </lineage>
</organism>
<proteinExistence type="predicted"/>
<keyword evidence="3" id="KW-1185">Reference proteome</keyword>
<sequence length="114" mass="12479">MTDTNPYEQDPRLTEKQTVTNDALAGEPVEGGVQPDVETEQETEDEYVPDFAVNEDGEAEPLADNPDLNEHTEQEVVLGTDATDSRPDDASYPPIAETDDREPSEAEQSDGDAR</sequence>
<feature type="region of interest" description="Disordered" evidence="1">
    <location>
        <begin position="1"/>
        <end position="114"/>
    </location>
</feature>
<evidence type="ECO:0000256" key="1">
    <source>
        <dbReference type="SAM" id="MobiDB-lite"/>
    </source>
</evidence>
<dbReference type="STRING" id="640635.SAMN04489806_1510"/>
<dbReference type="OrthoDB" id="5117968at2"/>
<dbReference type="RefSeq" id="WP_091182147.1">
    <property type="nucleotide sequence ID" value="NZ_FNRY01000001.1"/>
</dbReference>
<feature type="compositionally biased region" description="Acidic residues" evidence="1">
    <location>
        <begin position="37"/>
        <end position="61"/>
    </location>
</feature>
<protein>
    <submittedName>
        <fullName evidence="2">Uncharacterized protein</fullName>
    </submittedName>
</protein>
<dbReference type="AlphaFoldDB" id="A0A1H4LDL7"/>
<evidence type="ECO:0000313" key="2">
    <source>
        <dbReference type="EMBL" id="SEB68794.1"/>
    </source>
</evidence>
<reference evidence="2 3" key="1">
    <citation type="submission" date="2016-10" db="EMBL/GenBank/DDBJ databases">
        <authorList>
            <person name="de Groot N.N."/>
        </authorList>
    </citation>
    <scope>NUCLEOTIDE SEQUENCE [LARGE SCALE GENOMIC DNA]</scope>
    <source>
        <strain evidence="2 3">DSM 21799</strain>
    </source>
</reference>
<accession>A0A1H4LDL7</accession>